<dbReference type="SUPFAM" id="SSF55073">
    <property type="entry name" value="Nucleotide cyclase"/>
    <property type="match status" value="1"/>
</dbReference>
<dbReference type="PANTHER" id="PTHR45138:SF9">
    <property type="entry name" value="DIGUANYLATE CYCLASE DGCM-RELATED"/>
    <property type="match status" value="1"/>
</dbReference>
<dbReference type="InterPro" id="IPR029787">
    <property type="entry name" value="Nucleotide_cyclase"/>
</dbReference>
<dbReference type="GO" id="GO:0043709">
    <property type="term" value="P:cell adhesion involved in single-species biofilm formation"/>
    <property type="evidence" value="ECO:0007669"/>
    <property type="project" value="TreeGrafter"/>
</dbReference>
<dbReference type="GO" id="GO:1902201">
    <property type="term" value="P:negative regulation of bacterial-type flagellum-dependent cell motility"/>
    <property type="evidence" value="ECO:0007669"/>
    <property type="project" value="TreeGrafter"/>
</dbReference>
<dbReference type="PANTHER" id="PTHR45138">
    <property type="entry name" value="REGULATORY COMPONENTS OF SENSORY TRANSDUCTION SYSTEM"/>
    <property type="match status" value="1"/>
</dbReference>
<dbReference type="OrthoDB" id="9813903at2"/>
<evidence type="ECO:0000256" key="2">
    <source>
        <dbReference type="ARBA" id="ARBA00034247"/>
    </source>
</evidence>
<dbReference type="PROSITE" id="PS50887">
    <property type="entry name" value="GGDEF"/>
    <property type="match status" value="1"/>
</dbReference>
<evidence type="ECO:0000313" key="5">
    <source>
        <dbReference type="EMBL" id="SER81125.1"/>
    </source>
</evidence>
<dbReference type="Pfam" id="PF00990">
    <property type="entry name" value="GGDEF"/>
    <property type="match status" value="1"/>
</dbReference>
<keyword evidence="3" id="KW-0812">Transmembrane</keyword>
<reference evidence="5 6" key="1">
    <citation type="submission" date="2016-10" db="EMBL/GenBank/DDBJ databases">
        <authorList>
            <person name="de Groot N.N."/>
        </authorList>
    </citation>
    <scope>NUCLEOTIDE SEQUENCE [LARGE SCALE GENOMIC DNA]</scope>
    <source>
        <strain evidence="5 6">ATCC 35958</strain>
    </source>
</reference>
<gene>
    <name evidence="5" type="ORF">SAMN02982919_03079</name>
</gene>
<dbReference type="RefSeq" id="WP_091459141.1">
    <property type="nucleotide sequence ID" value="NZ_FOGD01000016.1"/>
</dbReference>
<accession>A0A1H9S953</accession>
<dbReference type="EC" id="2.7.7.65" evidence="1"/>
<dbReference type="InterPro" id="IPR000160">
    <property type="entry name" value="GGDEF_dom"/>
</dbReference>
<dbReference type="AlphaFoldDB" id="A0A1H9S953"/>
<feature type="transmembrane region" description="Helical" evidence="3">
    <location>
        <begin position="149"/>
        <end position="168"/>
    </location>
</feature>
<feature type="transmembrane region" description="Helical" evidence="3">
    <location>
        <begin position="90"/>
        <end position="110"/>
    </location>
</feature>
<dbReference type="STRING" id="180197.SAMN02982919_03079"/>
<organism evidence="5 6">
    <name type="scientific">Giesbergeria anulus</name>
    <dbReference type="NCBI Taxonomy" id="180197"/>
    <lineage>
        <taxon>Bacteria</taxon>
        <taxon>Pseudomonadati</taxon>
        <taxon>Pseudomonadota</taxon>
        <taxon>Betaproteobacteria</taxon>
        <taxon>Burkholderiales</taxon>
        <taxon>Comamonadaceae</taxon>
        <taxon>Giesbergeria</taxon>
    </lineage>
</organism>
<feature type="domain" description="GGDEF" evidence="4">
    <location>
        <begin position="250"/>
        <end position="384"/>
    </location>
</feature>
<name>A0A1H9S953_9BURK</name>
<protein>
    <recommendedName>
        <fullName evidence="1">diguanylate cyclase</fullName>
        <ecNumber evidence="1">2.7.7.65</ecNumber>
    </recommendedName>
</protein>
<dbReference type="Proteomes" id="UP000199766">
    <property type="component" value="Unassembled WGS sequence"/>
</dbReference>
<evidence type="ECO:0000256" key="3">
    <source>
        <dbReference type="SAM" id="Phobius"/>
    </source>
</evidence>
<evidence type="ECO:0000259" key="4">
    <source>
        <dbReference type="PROSITE" id="PS50887"/>
    </source>
</evidence>
<dbReference type="NCBIfam" id="TIGR00254">
    <property type="entry name" value="GGDEF"/>
    <property type="match status" value="1"/>
</dbReference>
<dbReference type="Gene3D" id="3.30.70.270">
    <property type="match status" value="1"/>
</dbReference>
<sequence>MPIDMPTMLVSILVVALSMGAAVLASGWRIPHRDGLNFWGQGLLLLSAGFILFALSVRLHNPWLIWLGNVLLAASYASVLMALSRFHAHACPLWLTAGPILLVALFSLVFLHQGEWRVIMVEVVLLWQWCAVAASVLRCQSGPLERGRWLLLLGAVLMGLVYAVRIVAQWLDWGQMEHLWPPHMAQVAPHLLSLSGLVFLTLGYVLMTKERADAEFRRSARLDALTGIPNRSAFLDTFQHVLAQAARGDWPVALLMADIDKFKNVNDTYGHLAGDAVLRAVAQRLQAGLRAQDTLGRYGGEEFLVLLPDTPVSGARTLAQHLRQSVEQMVVSWEGKKITVTISVGISGQIPAGAQDAQALIDRADQAMYAAKHAGRNRVEVADALPPPVSTPA</sequence>
<dbReference type="InterPro" id="IPR050469">
    <property type="entry name" value="Diguanylate_Cyclase"/>
</dbReference>
<proteinExistence type="predicted"/>
<dbReference type="GO" id="GO:0005886">
    <property type="term" value="C:plasma membrane"/>
    <property type="evidence" value="ECO:0007669"/>
    <property type="project" value="TreeGrafter"/>
</dbReference>
<keyword evidence="3" id="KW-0472">Membrane</keyword>
<evidence type="ECO:0000313" key="6">
    <source>
        <dbReference type="Proteomes" id="UP000199766"/>
    </source>
</evidence>
<feature type="transmembrane region" description="Helical" evidence="3">
    <location>
        <begin position="116"/>
        <end position="137"/>
    </location>
</feature>
<dbReference type="InterPro" id="IPR043128">
    <property type="entry name" value="Rev_trsase/Diguanyl_cyclase"/>
</dbReference>
<dbReference type="FunFam" id="3.30.70.270:FF:000001">
    <property type="entry name" value="Diguanylate cyclase domain protein"/>
    <property type="match status" value="1"/>
</dbReference>
<dbReference type="GO" id="GO:0052621">
    <property type="term" value="F:diguanylate cyclase activity"/>
    <property type="evidence" value="ECO:0007669"/>
    <property type="project" value="UniProtKB-EC"/>
</dbReference>
<dbReference type="CDD" id="cd01949">
    <property type="entry name" value="GGDEF"/>
    <property type="match status" value="1"/>
</dbReference>
<keyword evidence="3" id="KW-1133">Transmembrane helix</keyword>
<feature type="transmembrane region" description="Helical" evidence="3">
    <location>
        <begin position="38"/>
        <end position="57"/>
    </location>
</feature>
<feature type="transmembrane region" description="Helical" evidence="3">
    <location>
        <begin position="188"/>
        <end position="207"/>
    </location>
</feature>
<evidence type="ECO:0000256" key="1">
    <source>
        <dbReference type="ARBA" id="ARBA00012528"/>
    </source>
</evidence>
<comment type="catalytic activity">
    <reaction evidence="2">
        <text>2 GTP = 3',3'-c-di-GMP + 2 diphosphate</text>
        <dbReference type="Rhea" id="RHEA:24898"/>
        <dbReference type="ChEBI" id="CHEBI:33019"/>
        <dbReference type="ChEBI" id="CHEBI:37565"/>
        <dbReference type="ChEBI" id="CHEBI:58805"/>
        <dbReference type="EC" id="2.7.7.65"/>
    </reaction>
</comment>
<feature type="transmembrane region" description="Helical" evidence="3">
    <location>
        <begin position="6"/>
        <end position="26"/>
    </location>
</feature>
<dbReference type="EMBL" id="FOGD01000016">
    <property type="protein sequence ID" value="SER81125.1"/>
    <property type="molecule type" value="Genomic_DNA"/>
</dbReference>
<dbReference type="SMART" id="SM00267">
    <property type="entry name" value="GGDEF"/>
    <property type="match status" value="1"/>
</dbReference>
<keyword evidence="6" id="KW-1185">Reference proteome</keyword>
<feature type="transmembrane region" description="Helical" evidence="3">
    <location>
        <begin position="63"/>
        <end position="83"/>
    </location>
</feature>